<comment type="subcellular location">
    <subcellularLocation>
        <location evidence="1">Cell membrane</location>
        <topology evidence="1">Multi-pass membrane protein</topology>
    </subcellularLocation>
</comment>
<evidence type="ECO:0000256" key="4">
    <source>
        <dbReference type="ARBA" id="ARBA00022989"/>
    </source>
</evidence>
<feature type="transmembrane region" description="Helical" evidence="6">
    <location>
        <begin position="21"/>
        <end position="43"/>
    </location>
</feature>
<reference evidence="8 9" key="1">
    <citation type="submission" date="2024-09" db="EMBL/GenBank/DDBJ databases">
        <title>The Natural Products Discovery Center: Release of the First 8490 Sequenced Strains for Exploring Actinobacteria Biosynthetic Diversity.</title>
        <authorList>
            <person name="Kalkreuter E."/>
            <person name="Kautsar S.A."/>
            <person name="Yang D."/>
            <person name="Bader C.D."/>
            <person name="Teijaro C.N."/>
            <person name="Fluegel L."/>
            <person name="Davis C.M."/>
            <person name="Simpson J.R."/>
            <person name="Lauterbach L."/>
            <person name="Steele A.D."/>
            <person name="Gui C."/>
            <person name="Meng S."/>
            <person name="Li G."/>
            <person name="Viehrig K."/>
            <person name="Ye F."/>
            <person name="Su P."/>
            <person name="Kiefer A.F."/>
            <person name="Nichols A."/>
            <person name="Cepeda A.J."/>
            <person name="Yan W."/>
            <person name="Fan B."/>
            <person name="Jiang Y."/>
            <person name="Adhikari A."/>
            <person name="Zheng C.-J."/>
            <person name="Schuster L."/>
            <person name="Cowan T.M."/>
            <person name="Smanski M.J."/>
            <person name="Chevrette M.G."/>
            <person name="De Carvalho L.P.S."/>
            <person name="Shen B."/>
        </authorList>
    </citation>
    <scope>NUCLEOTIDE SEQUENCE [LARGE SCALE GENOMIC DNA]</scope>
    <source>
        <strain evidence="8 9">NPDC058753</strain>
    </source>
</reference>
<dbReference type="RefSeq" id="WP_380314888.1">
    <property type="nucleotide sequence ID" value="NZ_JBHYPW010000001.1"/>
</dbReference>
<feature type="transmembrane region" description="Helical" evidence="6">
    <location>
        <begin position="380"/>
        <end position="400"/>
    </location>
</feature>
<dbReference type="InterPro" id="IPR036259">
    <property type="entry name" value="MFS_trans_sf"/>
</dbReference>
<gene>
    <name evidence="8" type="ORF">ACFW6T_18230</name>
</gene>
<evidence type="ECO:0000256" key="2">
    <source>
        <dbReference type="ARBA" id="ARBA00022475"/>
    </source>
</evidence>
<evidence type="ECO:0000256" key="1">
    <source>
        <dbReference type="ARBA" id="ARBA00004651"/>
    </source>
</evidence>
<evidence type="ECO:0000256" key="6">
    <source>
        <dbReference type="SAM" id="Phobius"/>
    </source>
</evidence>
<keyword evidence="3 6" id="KW-0812">Transmembrane</keyword>
<comment type="caution">
    <text evidence="8">The sequence shown here is derived from an EMBL/GenBank/DDBJ whole genome shotgun (WGS) entry which is preliminary data.</text>
</comment>
<evidence type="ECO:0000313" key="8">
    <source>
        <dbReference type="EMBL" id="MFE1353920.1"/>
    </source>
</evidence>
<keyword evidence="9" id="KW-1185">Reference proteome</keyword>
<evidence type="ECO:0000256" key="5">
    <source>
        <dbReference type="ARBA" id="ARBA00023136"/>
    </source>
</evidence>
<keyword evidence="2" id="KW-1003">Cell membrane</keyword>
<sequence length="417" mass="43999">MQHERASHWKALTAGGVQGRILLASLVNSIGTGIYLGTAVLFFTRFEHLAASTVASAMSTGALLALLTTAPSALVAERIGAQRLLVLVHLTRAVGYGAVGYLHSAAAFAAVMVCMVVLDRAAPPLMQSIIADAFPRERRATVLALRQSMTITGISVGTALAALAVQSGSTVFFRALLTANGVSFVAAALVVRSLPVRPDLRPRAKAGPFSSLREWPRPQYLLLTLGSALLMLYEPLLFIGVPLWLGEHTRAPQALIGVSICVYTVSSALFQPGIGRRIVDLRTTRTWLLRGLAALLVSCGLFAAATLTGPVAATLCLLAAAVVHAFGGSSQSLALWFSSMELAEEERRERHLAVYSLSGTVQRVVAPLVAVWLVGALPRGGWLLAAAVFAAVTLMCHAILARHRSPVAPVPAVEAVR</sequence>
<dbReference type="EMBL" id="JBHYPX010000035">
    <property type="protein sequence ID" value="MFE1353920.1"/>
    <property type="molecule type" value="Genomic_DNA"/>
</dbReference>
<dbReference type="PROSITE" id="PS50850">
    <property type="entry name" value="MFS"/>
    <property type="match status" value="1"/>
</dbReference>
<keyword evidence="4 6" id="KW-1133">Transmembrane helix</keyword>
<proteinExistence type="predicted"/>
<feature type="transmembrane region" description="Helical" evidence="6">
    <location>
        <begin position="251"/>
        <end position="275"/>
    </location>
</feature>
<dbReference type="Gene3D" id="1.20.1250.20">
    <property type="entry name" value="MFS general substrate transporter like domains"/>
    <property type="match status" value="1"/>
</dbReference>
<keyword evidence="5 6" id="KW-0472">Membrane</keyword>
<accession>A0ABW6GMH2</accession>
<organism evidence="8 9">
    <name type="scientific">Kitasatospora phosalacinea</name>
    <dbReference type="NCBI Taxonomy" id="2065"/>
    <lineage>
        <taxon>Bacteria</taxon>
        <taxon>Bacillati</taxon>
        <taxon>Actinomycetota</taxon>
        <taxon>Actinomycetes</taxon>
        <taxon>Kitasatosporales</taxon>
        <taxon>Streptomycetaceae</taxon>
        <taxon>Kitasatospora</taxon>
    </lineage>
</organism>
<feature type="transmembrane region" description="Helical" evidence="6">
    <location>
        <begin position="287"/>
        <end position="305"/>
    </location>
</feature>
<dbReference type="InterPro" id="IPR011701">
    <property type="entry name" value="MFS"/>
</dbReference>
<feature type="transmembrane region" description="Helical" evidence="6">
    <location>
        <begin position="352"/>
        <end position="374"/>
    </location>
</feature>
<dbReference type="Pfam" id="PF07690">
    <property type="entry name" value="MFS_1"/>
    <property type="match status" value="1"/>
</dbReference>
<dbReference type="PANTHER" id="PTHR23513:SF11">
    <property type="entry name" value="STAPHYLOFERRIN A TRANSPORTER"/>
    <property type="match status" value="1"/>
</dbReference>
<feature type="transmembrane region" description="Helical" evidence="6">
    <location>
        <begin position="220"/>
        <end position="245"/>
    </location>
</feature>
<evidence type="ECO:0000259" key="7">
    <source>
        <dbReference type="PROSITE" id="PS50850"/>
    </source>
</evidence>
<evidence type="ECO:0000256" key="3">
    <source>
        <dbReference type="ARBA" id="ARBA00022692"/>
    </source>
</evidence>
<feature type="transmembrane region" description="Helical" evidence="6">
    <location>
        <begin position="171"/>
        <end position="191"/>
    </location>
</feature>
<name>A0ABW6GMH2_9ACTN</name>
<feature type="domain" description="Major facilitator superfamily (MFS) profile" evidence="7">
    <location>
        <begin position="17"/>
        <end position="404"/>
    </location>
</feature>
<dbReference type="PANTHER" id="PTHR23513">
    <property type="entry name" value="INTEGRAL MEMBRANE EFFLUX PROTEIN-RELATED"/>
    <property type="match status" value="1"/>
</dbReference>
<dbReference type="Proteomes" id="UP001599542">
    <property type="component" value="Unassembled WGS sequence"/>
</dbReference>
<dbReference type="SUPFAM" id="SSF103473">
    <property type="entry name" value="MFS general substrate transporter"/>
    <property type="match status" value="1"/>
</dbReference>
<dbReference type="InterPro" id="IPR020846">
    <property type="entry name" value="MFS_dom"/>
</dbReference>
<protein>
    <submittedName>
        <fullName evidence="8">MFS transporter</fullName>
    </submittedName>
</protein>
<feature type="transmembrane region" description="Helical" evidence="6">
    <location>
        <begin position="311"/>
        <end position="340"/>
    </location>
</feature>
<evidence type="ECO:0000313" key="9">
    <source>
        <dbReference type="Proteomes" id="UP001599542"/>
    </source>
</evidence>
<feature type="transmembrane region" description="Helical" evidence="6">
    <location>
        <begin position="105"/>
        <end position="122"/>
    </location>
</feature>
<feature type="transmembrane region" description="Helical" evidence="6">
    <location>
        <begin position="49"/>
        <end position="68"/>
    </location>
</feature>